<evidence type="ECO:0000313" key="27">
    <source>
        <dbReference type="Proteomes" id="UP000740883"/>
    </source>
</evidence>
<evidence type="ECO:0000256" key="17">
    <source>
        <dbReference type="ARBA" id="ARBA00044903"/>
    </source>
</evidence>
<evidence type="ECO:0000256" key="21">
    <source>
        <dbReference type="ARBA" id="ARBA00044985"/>
    </source>
</evidence>
<comment type="similarity">
    <text evidence="2">Belongs to the major facilitator superfamily.</text>
</comment>
<feature type="transmembrane region" description="Helical" evidence="25">
    <location>
        <begin position="459"/>
        <end position="478"/>
    </location>
</feature>
<proteinExistence type="inferred from homology"/>
<keyword evidence="4 25" id="KW-0812">Transmembrane</keyword>
<comment type="catalytic activity">
    <reaction evidence="8">
        <text>L-lysyl-L-alanine(out) = L-lysyl-L-alanine(in)</text>
        <dbReference type="Rhea" id="RHEA:79399"/>
        <dbReference type="ChEBI" id="CHEBI:229954"/>
    </reaction>
</comment>
<feature type="transmembrane region" description="Helical" evidence="25">
    <location>
        <begin position="303"/>
        <end position="328"/>
    </location>
</feature>
<comment type="catalytic activity">
    <reaction evidence="9">
        <text>L-histidyl-glycine(out) = L-histidyl-glycine(in)</text>
        <dbReference type="Rhea" id="RHEA:79395"/>
        <dbReference type="ChEBI" id="CHEBI:229957"/>
    </reaction>
</comment>
<keyword evidence="7" id="KW-0458">Lysosome</keyword>
<feature type="transmembrane region" description="Helical" evidence="25">
    <location>
        <begin position="392"/>
        <end position="413"/>
    </location>
</feature>
<keyword evidence="27" id="KW-1185">Reference proteome</keyword>
<comment type="subunit">
    <text evidence="24">Homodimer. Interacts with lysosomal protein GLMP (via lumenal domain); the interaction starts while both proteins are still in the endoplasmic reticulum and is required for stabilization of MFSD1 in lysosomes but has no direct effect on its targeting to lysosomes or transporter activity.</text>
</comment>
<comment type="catalytic activity">
    <reaction evidence="20">
        <text>L-lysyl-glycine(out) = L-lysyl-glycine(in)</text>
        <dbReference type="Rhea" id="RHEA:79407"/>
        <dbReference type="ChEBI" id="CHEBI:191202"/>
    </reaction>
</comment>
<evidence type="ECO:0000256" key="25">
    <source>
        <dbReference type="SAM" id="Phobius"/>
    </source>
</evidence>
<evidence type="ECO:0000256" key="20">
    <source>
        <dbReference type="ARBA" id="ARBA00044924"/>
    </source>
</evidence>
<comment type="caution">
    <text evidence="26">The sequence shown here is derived from an EMBL/GenBank/DDBJ whole genome shotgun (WGS) entry which is preliminary data.</text>
</comment>
<evidence type="ECO:0000256" key="19">
    <source>
        <dbReference type="ARBA" id="ARBA00044919"/>
    </source>
</evidence>
<evidence type="ECO:0000256" key="7">
    <source>
        <dbReference type="ARBA" id="ARBA00023228"/>
    </source>
</evidence>
<comment type="catalytic activity">
    <reaction evidence="12">
        <text>L-lysyl-L-alpha-amino acid(out) = L-lysyl-L-alpha-amino acid(in)</text>
        <dbReference type="Rhea" id="RHEA:79387"/>
        <dbReference type="ChEBI" id="CHEBI:229965"/>
    </reaction>
</comment>
<evidence type="ECO:0000256" key="23">
    <source>
        <dbReference type="ARBA" id="ARBA00045709"/>
    </source>
</evidence>
<evidence type="ECO:0000313" key="26">
    <source>
        <dbReference type="EMBL" id="KAF9764316.1"/>
    </source>
</evidence>
<evidence type="ECO:0000256" key="9">
    <source>
        <dbReference type="ARBA" id="ARBA00044878"/>
    </source>
</evidence>
<comment type="catalytic activity">
    <reaction evidence="11">
        <text>L-alpha-aminoacyl-L-histidine(out) = L-alpha-aminoacyl-L-histidine(in)</text>
        <dbReference type="Rhea" id="RHEA:79375"/>
        <dbReference type="ChEBI" id="CHEBI:229967"/>
    </reaction>
</comment>
<feature type="transmembrane region" description="Helical" evidence="25">
    <location>
        <begin position="425"/>
        <end position="447"/>
    </location>
</feature>
<comment type="catalytic activity">
    <reaction evidence="16">
        <text>L-lysyl-L-lysine(out) = L-lysyl-L-lysine(in)</text>
        <dbReference type="Rhea" id="RHEA:79403"/>
        <dbReference type="ChEBI" id="CHEBI:229956"/>
    </reaction>
</comment>
<dbReference type="InterPro" id="IPR011701">
    <property type="entry name" value="MFS"/>
</dbReference>
<feature type="transmembrane region" description="Helical" evidence="25">
    <location>
        <begin position="162"/>
        <end position="183"/>
    </location>
</feature>
<dbReference type="AlphaFoldDB" id="A0A9P6KZY1"/>
<evidence type="ECO:0000256" key="18">
    <source>
        <dbReference type="ARBA" id="ARBA00044912"/>
    </source>
</evidence>
<dbReference type="Pfam" id="PF07690">
    <property type="entry name" value="MFS_1"/>
    <property type="match status" value="1"/>
</dbReference>
<evidence type="ECO:0000256" key="12">
    <source>
        <dbReference type="ARBA" id="ARBA00044891"/>
    </source>
</evidence>
<accession>A0A9P6KZY1</accession>
<feature type="transmembrane region" description="Helical" evidence="25">
    <location>
        <begin position="368"/>
        <end position="386"/>
    </location>
</feature>
<dbReference type="SUPFAM" id="SSF103473">
    <property type="entry name" value="MFS general substrate transporter"/>
    <property type="match status" value="1"/>
</dbReference>
<comment type="catalytic activity">
    <reaction evidence="17">
        <text>L-arginyl-glycine(out) = L-arginyl-glycine(in)</text>
        <dbReference type="Rhea" id="RHEA:79391"/>
        <dbReference type="ChEBI" id="CHEBI:229955"/>
    </reaction>
</comment>
<evidence type="ECO:0000256" key="14">
    <source>
        <dbReference type="ARBA" id="ARBA00044898"/>
    </source>
</evidence>
<comment type="catalytic activity">
    <reaction evidence="15">
        <text>L-arginyl-L-alpha-amino acid(out) = L-arginyl-L-alpha-amino acid(in)</text>
        <dbReference type="Rhea" id="RHEA:79371"/>
        <dbReference type="ChEBI" id="CHEBI:84315"/>
    </reaction>
</comment>
<dbReference type="PANTHER" id="PTHR23512:SF3">
    <property type="entry name" value="MAJOR FACILITATOR SUPERFAMILY DOMAIN-CONTAINING PROTEIN 1"/>
    <property type="match status" value="1"/>
</dbReference>
<evidence type="ECO:0000256" key="11">
    <source>
        <dbReference type="ARBA" id="ARBA00044884"/>
    </source>
</evidence>
<evidence type="ECO:0000256" key="16">
    <source>
        <dbReference type="ARBA" id="ARBA00044900"/>
    </source>
</evidence>
<organism evidence="26 27">
    <name type="scientific">Nosema granulosis</name>
    <dbReference type="NCBI Taxonomy" id="83296"/>
    <lineage>
        <taxon>Eukaryota</taxon>
        <taxon>Fungi</taxon>
        <taxon>Fungi incertae sedis</taxon>
        <taxon>Microsporidia</taxon>
        <taxon>Nosematidae</taxon>
        <taxon>Nosema</taxon>
    </lineage>
</organism>
<dbReference type="Gene3D" id="1.20.1250.20">
    <property type="entry name" value="MFS general substrate transporter like domains"/>
    <property type="match status" value="2"/>
</dbReference>
<feature type="transmembrane region" description="Helical" evidence="25">
    <location>
        <begin position="48"/>
        <end position="66"/>
    </location>
</feature>
<evidence type="ECO:0000256" key="1">
    <source>
        <dbReference type="ARBA" id="ARBA00004155"/>
    </source>
</evidence>
<comment type="catalytic activity">
    <reaction evidence="13">
        <text>L-alpha-aminoacyl-L-lysine(out) = L-alpha-aminoacyl-L-lysine(in)</text>
        <dbReference type="Rhea" id="RHEA:79383"/>
        <dbReference type="ChEBI" id="CHEBI:229966"/>
    </reaction>
</comment>
<comment type="catalytic activity">
    <reaction evidence="10">
        <text>L-alpha-aminoacyl-L-arginine(out) = L-alpha-aminoacyl-L-arginine(in)</text>
        <dbReference type="Rhea" id="RHEA:79367"/>
        <dbReference type="ChEBI" id="CHEBI:229968"/>
    </reaction>
</comment>
<evidence type="ECO:0000256" key="10">
    <source>
        <dbReference type="ARBA" id="ARBA00044881"/>
    </source>
</evidence>
<evidence type="ECO:0000256" key="13">
    <source>
        <dbReference type="ARBA" id="ARBA00044893"/>
    </source>
</evidence>
<evidence type="ECO:0000256" key="5">
    <source>
        <dbReference type="ARBA" id="ARBA00022989"/>
    </source>
</evidence>
<dbReference type="GO" id="GO:0022857">
    <property type="term" value="F:transmembrane transporter activity"/>
    <property type="evidence" value="ECO:0007669"/>
    <property type="project" value="InterPro"/>
</dbReference>
<evidence type="ECO:0000256" key="8">
    <source>
        <dbReference type="ARBA" id="ARBA00044876"/>
    </source>
</evidence>
<evidence type="ECO:0000256" key="2">
    <source>
        <dbReference type="ARBA" id="ARBA00008335"/>
    </source>
</evidence>
<evidence type="ECO:0000256" key="6">
    <source>
        <dbReference type="ARBA" id="ARBA00023136"/>
    </source>
</evidence>
<dbReference type="Proteomes" id="UP000740883">
    <property type="component" value="Unassembled WGS sequence"/>
</dbReference>
<dbReference type="InterPro" id="IPR036259">
    <property type="entry name" value="MFS_trans_sf"/>
</dbReference>
<feature type="transmembrane region" description="Helical" evidence="25">
    <location>
        <begin position="73"/>
        <end position="93"/>
    </location>
</feature>
<comment type="subcellular location">
    <subcellularLocation>
        <location evidence="1">Lysosome membrane</location>
        <topology evidence="1">Multi-pass membrane protein</topology>
    </subcellularLocation>
</comment>
<reference evidence="26 27" key="1">
    <citation type="journal article" date="2020" name="Genome Biol. Evol.">
        <title>Comparative genomics of strictly vertically transmitted, feminizing microsporidia endosymbionts of amphipod crustaceans.</title>
        <authorList>
            <person name="Cormier A."/>
            <person name="Chebbi M.A."/>
            <person name="Giraud I."/>
            <person name="Wattier R."/>
            <person name="Teixeira M."/>
            <person name="Gilbert C."/>
            <person name="Rigaud T."/>
            <person name="Cordaux R."/>
        </authorList>
    </citation>
    <scope>NUCLEOTIDE SEQUENCE [LARGE SCALE GENOMIC DNA]</scope>
    <source>
        <strain evidence="26 27">Ou3-Ou53</strain>
    </source>
</reference>
<protein>
    <recommendedName>
        <fullName evidence="21">Lysosomal dipeptide transporter MFSD1</fullName>
    </recommendedName>
    <alternativeName>
        <fullName evidence="22">Major facilitator superfamily domain-containing protein 1</fullName>
    </alternativeName>
</protein>
<dbReference type="EMBL" id="SBJO01000028">
    <property type="protein sequence ID" value="KAF9764316.1"/>
    <property type="molecule type" value="Genomic_DNA"/>
</dbReference>
<evidence type="ECO:0000256" key="3">
    <source>
        <dbReference type="ARBA" id="ARBA00022448"/>
    </source>
</evidence>
<comment type="catalytic activity">
    <reaction evidence="18">
        <text>L-histidyl-L-alpha-amino acid(out) = L-histidyl-L-alpha-amino acid(in)</text>
        <dbReference type="Rhea" id="RHEA:79379"/>
        <dbReference type="ChEBI" id="CHEBI:229964"/>
    </reaction>
</comment>
<comment type="catalytic activity">
    <reaction evidence="19">
        <text>L-alanyl-L-lysine(out) = L-alanyl-L-lysine(in)</text>
        <dbReference type="Rhea" id="RHEA:79415"/>
        <dbReference type="ChEBI" id="CHEBI:192470"/>
    </reaction>
</comment>
<name>A0A9P6KZY1_9MICR</name>
<keyword evidence="5 25" id="KW-1133">Transmembrane helix</keyword>
<dbReference type="OrthoDB" id="424834at2759"/>
<keyword evidence="6 25" id="KW-0472">Membrane</keyword>
<keyword evidence="3" id="KW-0813">Transport</keyword>
<feature type="transmembrane region" description="Helical" evidence="25">
    <location>
        <begin position="7"/>
        <end position="28"/>
    </location>
</feature>
<evidence type="ECO:0000256" key="4">
    <source>
        <dbReference type="ARBA" id="ARBA00022692"/>
    </source>
</evidence>
<gene>
    <name evidence="26" type="primary">MFSD1</name>
    <name evidence="26" type="ORF">NGRA_0666</name>
</gene>
<dbReference type="PANTHER" id="PTHR23512">
    <property type="entry name" value="MAJOR FACILITATOR SUPERFAMILY DOMAIN-CONTAINING PROTEIN 1"/>
    <property type="match status" value="1"/>
</dbReference>
<comment type="function">
    <text evidence="23">Lysosomal dipeptide uniporter that selectively exports lysine, arginine or histidine-containing dipeptides with a net positive charge from the lysosome lumen into the cytosol. Could play a role in a specific type of protein O-glycosylation indirectly regulating macrophages migration and tissue invasion. Also essential for liver homeostasis.</text>
</comment>
<dbReference type="InterPro" id="IPR052187">
    <property type="entry name" value="MFSD1"/>
</dbReference>
<evidence type="ECO:0000256" key="15">
    <source>
        <dbReference type="ARBA" id="ARBA00044899"/>
    </source>
</evidence>
<evidence type="ECO:0000256" key="22">
    <source>
        <dbReference type="ARBA" id="ARBA00045018"/>
    </source>
</evidence>
<feature type="transmembrane region" description="Helical" evidence="25">
    <location>
        <begin position="340"/>
        <end position="361"/>
    </location>
</feature>
<comment type="catalytic activity">
    <reaction evidence="14">
        <text>L-aspartyl-L-lysine(out) = L-aspartyl-L-lysine(in)</text>
        <dbReference type="Rhea" id="RHEA:79411"/>
        <dbReference type="ChEBI" id="CHEBI:229953"/>
    </reaction>
</comment>
<sequence>MIERYKILLLSSIIWMGICFVYDIPAALNNMIDYGNNKNSEYKLTVLYSAYAFPNIIMPLAFGWAATFNIKRVSRFLCCLVFIGHLIFTLGIYKTSFKMMVCGRLILGIGGESFSVIQNKLISSEFKGKDLSFAMGLFSSVARLGTILNFLITPILSHYFNPKLPCFIGLLLTLNGTLICFYLNSKSRGDRLKDLLIITQGEDISKTVSTLKPTNPVIEAKQSPKLDNEINVKANGNEKFRSIFFNSGLEASPYSPWEEVARESKEAAKLELKKSEPKILYEEKNVLFFEPNLSQEKGFHSTFILLVLISFTFAIIWAPFYAIAPLLFQKRYNMNSIDSGHILAIIETMGLFLSPIVGTIADKIGYKLIFVLFGSIILMVSHILIYKNAVSPYIAIALLGMSGPMVNCYWPCIPNLVSENNLTKGFAAVYCVLNFAFTFSPVLVAMFATKNASYDHVELYIIFVAFVSMGLIALLVHLNSKYTLGLNCKAVDIK</sequence>
<evidence type="ECO:0000256" key="24">
    <source>
        <dbReference type="ARBA" id="ARBA00046376"/>
    </source>
</evidence>